<dbReference type="OrthoDB" id="7346865at2"/>
<evidence type="ECO:0000256" key="3">
    <source>
        <dbReference type="ARBA" id="ARBA00022448"/>
    </source>
</evidence>
<feature type="compositionally biased region" description="Basic and acidic residues" evidence="6">
    <location>
        <begin position="113"/>
        <end position="211"/>
    </location>
</feature>
<evidence type="ECO:0000256" key="6">
    <source>
        <dbReference type="SAM" id="MobiDB-lite"/>
    </source>
</evidence>
<dbReference type="RefSeq" id="WP_133504500.1">
    <property type="nucleotide sequence ID" value="NZ_SNXC01000014.1"/>
</dbReference>
<evidence type="ECO:0000256" key="7">
    <source>
        <dbReference type="SAM" id="SignalP"/>
    </source>
</evidence>
<keyword evidence="5" id="KW-0862">Zinc</keyword>
<accession>A0A4R6M6I6</accession>
<dbReference type="PANTHER" id="PTHR42953">
    <property type="entry name" value="HIGH-AFFINITY ZINC UPTAKE SYSTEM PROTEIN ZNUA-RELATED"/>
    <property type="match status" value="1"/>
</dbReference>
<dbReference type="GO" id="GO:0006829">
    <property type="term" value="P:zinc ion transport"/>
    <property type="evidence" value="ECO:0007669"/>
    <property type="project" value="UniProtKB-KW"/>
</dbReference>
<comment type="caution">
    <text evidence="8">The sequence shown here is derived from an EMBL/GenBank/DDBJ whole genome shotgun (WGS) entry which is preliminary data.</text>
</comment>
<organism evidence="8 9">
    <name type="scientific">Marinomonas balearica</name>
    <dbReference type="NCBI Taxonomy" id="491947"/>
    <lineage>
        <taxon>Bacteria</taxon>
        <taxon>Pseudomonadati</taxon>
        <taxon>Pseudomonadota</taxon>
        <taxon>Gammaproteobacteria</taxon>
        <taxon>Oceanospirillales</taxon>
        <taxon>Oceanospirillaceae</taxon>
        <taxon>Marinomonas</taxon>
    </lineage>
</organism>
<protein>
    <recommendedName>
        <fullName evidence="2">High-affinity zinc uptake system protein ZnuA</fullName>
    </recommendedName>
</protein>
<feature type="chain" id="PRO_5020418831" description="High-affinity zinc uptake system protein ZnuA" evidence="7">
    <location>
        <begin position="20"/>
        <end position="381"/>
    </location>
</feature>
<dbReference type="InterPro" id="IPR006127">
    <property type="entry name" value="ZnuA-like"/>
</dbReference>
<proteinExistence type="inferred from homology"/>
<name>A0A4R6M6I6_9GAMM</name>
<gene>
    <name evidence="8" type="ORF">DFP79_2772</name>
</gene>
<dbReference type="Proteomes" id="UP000294656">
    <property type="component" value="Unassembled WGS sequence"/>
</dbReference>
<dbReference type="EMBL" id="SNXC01000014">
    <property type="protein sequence ID" value="TDO96200.1"/>
    <property type="molecule type" value="Genomic_DNA"/>
</dbReference>
<comment type="similarity">
    <text evidence="1">Belongs to the bacterial solute-binding protein 9 family.</text>
</comment>
<dbReference type="Pfam" id="PF01297">
    <property type="entry name" value="ZnuA"/>
    <property type="match status" value="1"/>
</dbReference>
<keyword evidence="9" id="KW-1185">Reference proteome</keyword>
<evidence type="ECO:0000256" key="1">
    <source>
        <dbReference type="ARBA" id="ARBA00011028"/>
    </source>
</evidence>
<dbReference type="SUPFAM" id="SSF53807">
    <property type="entry name" value="Helical backbone' metal receptor"/>
    <property type="match status" value="1"/>
</dbReference>
<dbReference type="Gene3D" id="3.40.50.1980">
    <property type="entry name" value="Nitrogenase molybdenum iron protein domain"/>
    <property type="match status" value="3"/>
</dbReference>
<keyword evidence="4 7" id="KW-0732">Signal</keyword>
<sequence>MKKAFAALTAMGLSSAVIADPIVVTSVKPVSMIVSAIAGDHAKVEQIVSNNASPHDFALRPSDLRKLSNADSIVWVGHSLEHFLTKPIANLGESKDIEWMDLKGVHLQNFGEKHEHHHDEDHDEHHEDHDEHHEDHDEHHEDHDEHHEDHDEHHEDHDEHHEDHDEHHEGHDEHHEDHDEHHEDHDEHHEDHDEHHEGHDEHHEDHHHDHSGVNPHVWMDPHNAIVLAEAVKDQLSKIDPDSASYYEENFHEFEESVEAAEHNLEHELEDVKEVPYVVFHDAYGYFESHFGLSNAGAITLSPERKPGAKTVADIRERIQDHQIQCIFSEPQFSPAIVETLIDGTDVKTAVLDPLGGDVKMGTNAYIAYLKSLESAFISCLK</sequence>
<dbReference type="AlphaFoldDB" id="A0A4R6M6I6"/>
<feature type="signal peptide" evidence="7">
    <location>
        <begin position="1"/>
        <end position="19"/>
    </location>
</feature>
<dbReference type="GO" id="GO:0046872">
    <property type="term" value="F:metal ion binding"/>
    <property type="evidence" value="ECO:0007669"/>
    <property type="project" value="InterPro"/>
</dbReference>
<evidence type="ECO:0000313" key="8">
    <source>
        <dbReference type="EMBL" id="TDO96200.1"/>
    </source>
</evidence>
<dbReference type="InterPro" id="IPR050492">
    <property type="entry name" value="Bact_metal-bind_prot9"/>
</dbReference>
<evidence type="ECO:0000313" key="9">
    <source>
        <dbReference type="Proteomes" id="UP000294656"/>
    </source>
</evidence>
<feature type="region of interest" description="Disordered" evidence="6">
    <location>
        <begin position="113"/>
        <end position="217"/>
    </location>
</feature>
<keyword evidence="3" id="KW-0813">Transport</keyword>
<evidence type="ECO:0000256" key="4">
    <source>
        <dbReference type="ARBA" id="ARBA00022729"/>
    </source>
</evidence>
<dbReference type="PANTHER" id="PTHR42953:SF3">
    <property type="entry name" value="HIGH-AFFINITY ZINC UPTAKE SYSTEM PROTEIN ZNUA"/>
    <property type="match status" value="1"/>
</dbReference>
<keyword evidence="5" id="KW-0406">Ion transport</keyword>
<evidence type="ECO:0000256" key="2">
    <source>
        <dbReference type="ARBA" id="ARBA00015915"/>
    </source>
</evidence>
<keyword evidence="5" id="KW-0864">Zinc transport</keyword>
<evidence type="ECO:0000256" key="5">
    <source>
        <dbReference type="ARBA" id="ARBA00022906"/>
    </source>
</evidence>
<reference evidence="8 9" key="1">
    <citation type="submission" date="2019-03" db="EMBL/GenBank/DDBJ databases">
        <title>Genomic Encyclopedia of Type Strains, Phase III (KMG-III): the genomes of soil and plant-associated and newly described type strains.</title>
        <authorList>
            <person name="Whitman W."/>
        </authorList>
    </citation>
    <scope>NUCLEOTIDE SEQUENCE [LARGE SCALE GENOMIC DNA]</scope>
    <source>
        <strain evidence="8 9">CECT 7378</strain>
    </source>
</reference>